<evidence type="ECO:0000313" key="2">
    <source>
        <dbReference type="Proteomes" id="UP000318626"/>
    </source>
</evidence>
<dbReference type="AlphaFoldDB" id="A0A518C8U3"/>
<protein>
    <recommendedName>
        <fullName evidence="3">Leucine Rich repeats (2 copies)</fullName>
    </recommendedName>
</protein>
<dbReference type="OrthoDB" id="289812at2"/>
<dbReference type="KEGG" id="bvo:Pan97_26770"/>
<evidence type="ECO:0000313" key="1">
    <source>
        <dbReference type="EMBL" id="QDU75643.1"/>
    </source>
</evidence>
<accession>A0A518C8U3</accession>
<reference evidence="2" key="1">
    <citation type="submission" date="2019-02" db="EMBL/GenBank/DDBJ databases">
        <title>Deep-cultivation of Planctomycetes and their phenomic and genomic characterization uncovers novel biology.</title>
        <authorList>
            <person name="Wiegand S."/>
            <person name="Jogler M."/>
            <person name="Boedeker C."/>
            <person name="Pinto D."/>
            <person name="Vollmers J."/>
            <person name="Rivas-Marin E."/>
            <person name="Kohn T."/>
            <person name="Peeters S.H."/>
            <person name="Heuer A."/>
            <person name="Rast P."/>
            <person name="Oberbeckmann S."/>
            <person name="Bunk B."/>
            <person name="Jeske O."/>
            <person name="Meyerdierks A."/>
            <person name="Storesund J.E."/>
            <person name="Kallscheuer N."/>
            <person name="Luecker S."/>
            <person name="Lage O.M."/>
            <person name="Pohl T."/>
            <person name="Merkel B.J."/>
            <person name="Hornburger P."/>
            <person name="Mueller R.-W."/>
            <person name="Bruemmer F."/>
            <person name="Labrenz M."/>
            <person name="Spormann A.M."/>
            <person name="Op den Camp H."/>
            <person name="Overmann J."/>
            <person name="Amann R."/>
            <person name="Jetten M.S.M."/>
            <person name="Mascher T."/>
            <person name="Medema M.H."/>
            <person name="Devos D.P."/>
            <person name="Kaster A.-K."/>
            <person name="Ovreas L."/>
            <person name="Rohde M."/>
            <person name="Galperin M.Y."/>
            <person name="Jogler C."/>
        </authorList>
    </citation>
    <scope>NUCLEOTIDE SEQUENCE [LARGE SCALE GENOMIC DNA]</scope>
    <source>
        <strain evidence="2">Pan97</strain>
    </source>
</reference>
<dbReference type="SUPFAM" id="SSF52047">
    <property type="entry name" value="RNI-like"/>
    <property type="match status" value="1"/>
</dbReference>
<sequence length="108" mass="12080">MPKEPDPVEIVEFLKSQGVHIRMRKSGQVHTLDFSDCDWKPDDHSIHQLEVLQNLEVLNCEQAPLTDAAVESILRHSGVKLLTLSGTGLSTEAIKRLRQNLIGCRIIA</sequence>
<dbReference type="InterPro" id="IPR032675">
    <property type="entry name" value="LRR_dom_sf"/>
</dbReference>
<name>A0A518C8U3_9BACT</name>
<organism evidence="1 2">
    <name type="scientific">Bremerella volcania</name>
    <dbReference type="NCBI Taxonomy" id="2527984"/>
    <lineage>
        <taxon>Bacteria</taxon>
        <taxon>Pseudomonadati</taxon>
        <taxon>Planctomycetota</taxon>
        <taxon>Planctomycetia</taxon>
        <taxon>Pirellulales</taxon>
        <taxon>Pirellulaceae</taxon>
        <taxon>Bremerella</taxon>
    </lineage>
</organism>
<keyword evidence="2" id="KW-1185">Reference proteome</keyword>
<dbReference type="EMBL" id="CP036289">
    <property type="protein sequence ID" value="QDU75643.1"/>
    <property type="molecule type" value="Genomic_DNA"/>
</dbReference>
<gene>
    <name evidence="1" type="ORF">Pan97_26770</name>
</gene>
<dbReference type="Gene3D" id="3.80.10.10">
    <property type="entry name" value="Ribonuclease Inhibitor"/>
    <property type="match status" value="1"/>
</dbReference>
<proteinExistence type="predicted"/>
<dbReference type="Proteomes" id="UP000318626">
    <property type="component" value="Chromosome"/>
</dbReference>
<evidence type="ECO:0008006" key="3">
    <source>
        <dbReference type="Google" id="ProtNLM"/>
    </source>
</evidence>
<dbReference type="RefSeq" id="WP_144973179.1">
    <property type="nucleotide sequence ID" value="NZ_CP036289.1"/>
</dbReference>